<dbReference type="SUPFAM" id="SSF52266">
    <property type="entry name" value="SGNH hydrolase"/>
    <property type="match status" value="1"/>
</dbReference>
<dbReference type="Gene3D" id="2.60.120.260">
    <property type="entry name" value="Galactose-binding domain-like"/>
    <property type="match status" value="1"/>
</dbReference>
<dbReference type="AlphaFoldDB" id="A0A2W5HFN6"/>
<accession>A0A2W5HFN6</accession>
<proteinExistence type="predicted"/>
<sequence length="443" mass="46416">MSLVPSPLRGAQSVLNAFGPLKAKLTAGENAVVWINADSTGYSEFGPFYKFAAALGDLHDYTVVLYRWAEWVTSAPTGPKEYSPAVTLRTGTRGTLTIYLAALPGSVAGGMFDGARRPNAIDAIPTPDLCVTHHGHNQQSFPIVGGAGIYAVGAGTFIGPIGMAEAKWSGVPQVMTTQNPWRDDGGYAKVFEAIKRAGQAQPEISLVDTYSQFVAAGKPATLYRDNIHPSDTEGNSAGAQLITDALIASFKAAKKSAFTTPPWPLASAPNLIDNGNFSAWPGAVPTGWTLAGSGTTVTKDAVNTYGGAAYSAAIAPGTGATGQGMYLQKYLSATEMQRIAGKTVTLAALVLGRSTQPRPMVTLSIKDTAGTIRDYALGDVINCRGGWMWLVAAGIPITPDGSDAWRYLRLFPAFGVPNPGNTDPLNVQRVLITDGLPPKGLIA</sequence>
<dbReference type="EMBL" id="QFOL01000001">
    <property type="protein sequence ID" value="PZP54402.1"/>
    <property type="molecule type" value="Genomic_DNA"/>
</dbReference>
<dbReference type="Gene3D" id="3.40.50.1110">
    <property type="entry name" value="SGNH hydrolase"/>
    <property type="match status" value="1"/>
</dbReference>
<dbReference type="InterPro" id="IPR036514">
    <property type="entry name" value="SGNH_hydro_sf"/>
</dbReference>
<evidence type="ECO:0000313" key="2">
    <source>
        <dbReference type="Proteomes" id="UP000249769"/>
    </source>
</evidence>
<gene>
    <name evidence="1" type="ORF">DI595_00035</name>
</gene>
<name>A0A2W5HFN6_9HYPH</name>
<comment type="caution">
    <text evidence="1">The sequence shown here is derived from an EMBL/GenBank/DDBJ whole genome shotgun (WGS) entry which is preliminary data.</text>
</comment>
<dbReference type="Proteomes" id="UP000249769">
    <property type="component" value="Unassembled WGS sequence"/>
</dbReference>
<organism evidence="1 2">
    <name type="scientific">Agrobacterium fabrum</name>
    <dbReference type="NCBI Taxonomy" id="1176649"/>
    <lineage>
        <taxon>Bacteria</taxon>
        <taxon>Pseudomonadati</taxon>
        <taxon>Pseudomonadota</taxon>
        <taxon>Alphaproteobacteria</taxon>
        <taxon>Hyphomicrobiales</taxon>
        <taxon>Rhizobiaceae</taxon>
        <taxon>Rhizobium/Agrobacterium group</taxon>
        <taxon>Agrobacterium</taxon>
        <taxon>Agrobacterium tumefaciens complex</taxon>
    </lineage>
</organism>
<reference evidence="1 2" key="1">
    <citation type="submission" date="2017-08" db="EMBL/GenBank/DDBJ databases">
        <title>Infants hospitalized years apart are colonized by the same room-sourced microbial strains.</title>
        <authorList>
            <person name="Brooks B."/>
            <person name="Olm M.R."/>
            <person name="Firek B.A."/>
            <person name="Baker R."/>
            <person name="Thomas B.C."/>
            <person name="Morowitz M.J."/>
            <person name="Banfield J.F."/>
        </authorList>
    </citation>
    <scope>NUCLEOTIDE SEQUENCE [LARGE SCALE GENOMIC DNA]</scope>
    <source>
        <strain evidence="1">S2_009_000_R2_73</strain>
    </source>
</reference>
<protein>
    <submittedName>
        <fullName evidence="1">Uncharacterized protein</fullName>
    </submittedName>
</protein>
<evidence type="ECO:0000313" key="1">
    <source>
        <dbReference type="EMBL" id="PZP54402.1"/>
    </source>
</evidence>
<dbReference type="GO" id="GO:0016788">
    <property type="term" value="F:hydrolase activity, acting on ester bonds"/>
    <property type="evidence" value="ECO:0007669"/>
    <property type="project" value="UniProtKB-ARBA"/>
</dbReference>